<feature type="chain" id="PRO_5026952885" description="LppX_LprAFG lipoprotein" evidence="1">
    <location>
        <begin position="23"/>
        <end position="242"/>
    </location>
</feature>
<feature type="signal peptide" evidence="1">
    <location>
        <begin position="1"/>
        <end position="22"/>
    </location>
</feature>
<dbReference type="EMBL" id="RPFW01000004">
    <property type="protein sequence ID" value="TVZ02980.1"/>
    <property type="molecule type" value="Genomic_DNA"/>
</dbReference>
<proteinExistence type="predicted"/>
<organism evidence="2 3">
    <name type="scientific">Trebonia kvetii</name>
    <dbReference type="NCBI Taxonomy" id="2480626"/>
    <lineage>
        <taxon>Bacteria</taxon>
        <taxon>Bacillati</taxon>
        <taxon>Actinomycetota</taxon>
        <taxon>Actinomycetes</taxon>
        <taxon>Streptosporangiales</taxon>
        <taxon>Treboniaceae</taxon>
        <taxon>Trebonia</taxon>
    </lineage>
</organism>
<evidence type="ECO:0000313" key="3">
    <source>
        <dbReference type="Proteomes" id="UP000460272"/>
    </source>
</evidence>
<keyword evidence="3" id="KW-1185">Reference proteome</keyword>
<evidence type="ECO:0000256" key="1">
    <source>
        <dbReference type="SAM" id="SignalP"/>
    </source>
</evidence>
<dbReference type="OrthoDB" id="4350224at2"/>
<keyword evidence="1" id="KW-0732">Signal</keyword>
<dbReference type="PROSITE" id="PS51257">
    <property type="entry name" value="PROKAR_LIPOPROTEIN"/>
    <property type="match status" value="1"/>
</dbReference>
<name>A0A6P2BVQ2_9ACTN</name>
<sequence>MRAGRRAALALTAAAAACLAVAGCGGGGGGGGGSDPLSGMSAKQVVATAVGDLKSASSFTMTGDVNQSGETLGVDLGYVKGKGCAGTVSEGSKGSIAFVVIGNTAWIKPSDKFLESSAGSQAAAAIALLKGRYLKGSTSNSNVASLTAVCDVNQMTKFFTETGTLTKGKVTTAGGVPVLPITDKTKGGTMDVTDSSTPQIVQITNTTGQGGSTGQIKFGVGKQVTLTAPPASQTMDGSAFGF</sequence>
<dbReference type="RefSeq" id="WP_145855303.1">
    <property type="nucleotide sequence ID" value="NZ_RPFW01000004.1"/>
</dbReference>
<dbReference type="Proteomes" id="UP000460272">
    <property type="component" value="Unassembled WGS sequence"/>
</dbReference>
<dbReference type="AlphaFoldDB" id="A0A6P2BVQ2"/>
<gene>
    <name evidence="2" type="ORF">EAS64_21180</name>
</gene>
<evidence type="ECO:0000313" key="2">
    <source>
        <dbReference type="EMBL" id="TVZ02980.1"/>
    </source>
</evidence>
<protein>
    <recommendedName>
        <fullName evidence="4">LppX_LprAFG lipoprotein</fullName>
    </recommendedName>
</protein>
<reference evidence="2 3" key="1">
    <citation type="submission" date="2018-11" db="EMBL/GenBank/DDBJ databases">
        <title>Trebonia kvetii gen.nov., sp.nov., a novel acidophilic actinobacterium, and proposal of the new actinobacterial family Treboniaceae fam. nov.</title>
        <authorList>
            <person name="Rapoport D."/>
            <person name="Sagova-Mareckova M."/>
            <person name="Sedlacek I."/>
            <person name="Provaznik J."/>
            <person name="Kralova S."/>
            <person name="Pavlinic D."/>
            <person name="Benes V."/>
            <person name="Kopecky J."/>
        </authorList>
    </citation>
    <scope>NUCLEOTIDE SEQUENCE [LARGE SCALE GENOMIC DNA]</scope>
    <source>
        <strain evidence="2 3">15Tr583</strain>
    </source>
</reference>
<evidence type="ECO:0008006" key="4">
    <source>
        <dbReference type="Google" id="ProtNLM"/>
    </source>
</evidence>
<accession>A0A6P2BVQ2</accession>
<comment type="caution">
    <text evidence="2">The sequence shown here is derived from an EMBL/GenBank/DDBJ whole genome shotgun (WGS) entry which is preliminary data.</text>
</comment>